<dbReference type="EMBL" id="ML977617">
    <property type="protein sequence ID" value="KAF1997120.1"/>
    <property type="molecule type" value="Genomic_DNA"/>
</dbReference>
<dbReference type="Proteomes" id="UP000799779">
    <property type="component" value="Unassembled WGS sequence"/>
</dbReference>
<accession>A0A6A5W5G6</accession>
<organism evidence="3 4">
    <name type="scientific">Amniculicola lignicola CBS 123094</name>
    <dbReference type="NCBI Taxonomy" id="1392246"/>
    <lineage>
        <taxon>Eukaryota</taxon>
        <taxon>Fungi</taxon>
        <taxon>Dikarya</taxon>
        <taxon>Ascomycota</taxon>
        <taxon>Pezizomycotina</taxon>
        <taxon>Dothideomycetes</taxon>
        <taxon>Pleosporomycetidae</taxon>
        <taxon>Pleosporales</taxon>
        <taxon>Amniculicolaceae</taxon>
        <taxon>Amniculicola</taxon>
    </lineage>
</organism>
<dbReference type="OrthoDB" id="3780398at2759"/>
<keyword evidence="2" id="KW-0732">Signal</keyword>
<name>A0A6A5W5G6_9PLEO</name>
<feature type="signal peptide" evidence="2">
    <location>
        <begin position="1"/>
        <end position="18"/>
    </location>
</feature>
<feature type="region of interest" description="Disordered" evidence="1">
    <location>
        <begin position="22"/>
        <end position="49"/>
    </location>
</feature>
<feature type="chain" id="PRO_5025648508" evidence="2">
    <location>
        <begin position="19"/>
        <end position="167"/>
    </location>
</feature>
<sequence length="167" mass="17278">MFLLTTLPLFLFSPSTLGSPFPLSSPTTTTTTTTATNTTTTPLPAPAPNPCWNDTRVRCPGHSSPLSTAILAIHRACAQIPSCLPDPARAGQAVPRYFGKVPGYTARIDIGWNCGGVGAGEWSTETCFGLFEGRIDGGCGGDGGGMFKLGYTGASCDGSYLSFNFGG</sequence>
<gene>
    <name evidence="3" type="ORF">P154DRAFT_579237</name>
</gene>
<evidence type="ECO:0000256" key="2">
    <source>
        <dbReference type="SAM" id="SignalP"/>
    </source>
</evidence>
<evidence type="ECO:0000313" key="3">
    <source>
        <dbReference type="EMBL" id="KAF1997120.1"/>
    </source>
</evidence>
<evidence type="ECO:0000313" key="4">
    <source>
        <dbReference type="Proteomes" id="UP000799779"/>
    </source>
</evidence>
<proteinExistence type="predicted"/>
<dbReference type="AlphaFoldDB" id="A0A6A5W5G6"/>
<evidence type="ECO:0000256" key="1">
    <source>
        <dbReference type="SAM" id="MobiDB-lite"/>
    </source>
</evidence>
<keyword evidence="4" id="KW-1185">Reference proteome</keyword>
<reference evidence="3" key="1">
    <citation type="journal article" date="2020" name="Stud. Mycol.">
        <title>101 Dothideomycetes genomes: a test case for predicting lifestyles and emergence of pathogens.</title>
        <authorList>
            <person name="Haridas S."/>
            <person name="Albert R."/>
            <person name="Binder M."/>
            <person name="Bloem J."/>
            <person name="Labutti K."/>
            <person name="Salamov A."/>
            <person name="Andreopoulos B."/>
            <person name="Baker S."/>
            <person name="Barry K."/>
            <person name="Bills G."/>
            <person name="Bluhm B."/>
            <person name="Cannon C."/>
            <person name="Castanera R."/>
            <person name="Culley D."/>
            <person name="Daum C."/>
            <person name="Ezra D."/>
            <person name="Gonzalez J."/>
            <person name="Henrissat B."/>
            <person name="Kuo A."/>
            <person name="Liang C."/>
            <person name="Lipzen A."/>
            <person name="Lutzoni F."/>
            <person name="Magnuson J."/>
            <person name="Mondo S."/>
            <person name="Nolan M."/>
            <person name="Ohm R."/>
            <person name="Pangilinan J."/>
            <person name="Park H.-J."/>
            <person name="Ramirez L."/>
            <person name="Alfaro M."/>
            <person name="Sun H."/>
            <person name="Tritt A."/>
            <person name="Yoshinaga Y."/>
            <person name="Zwiers L.-H."/>
            <person name="Turgeon B."/>
            <person name="Goodwin S."/>
            <person name="Spatafora J."/>
            <person name="Crous P."/>
            <person name="Grigoriev I."/>
        </authorList>
    </citation>
    <scope>NUCLEOTIDE SEQUENCE</scope>
    <source>
        <strain evidence="3">CBS 123094</strain>
    </source>
</reference>
<protein>
    <submittedName>
        <fullName evidence="3">Uncharacterized protein</fullName>
    </submittedName>
</protein>
<feature type="compositionally biased region" description="Low complexity" evidence="1">
    <location>
        <begin position="22"/>
        <end position="42"/>
    </location>
</feature>